<evidence type="ECO:0000259" key="1">
    <source>
        <dbReference type="Pfam" id="PF00561"/>
    </source>
</evidence>
<dbReference type="Gene3D" id="3.40.50.1820">
    <property type="entry name" value="alpha/beta hydrolase"/>
    <property type="match status" value="1"/>
</dbReference>
<dbReference type="InterPro" id="IPR052920">
    <property type="entry name" value="DNA-binding_regulatory"/>
</dbReference>
<feature type="domain" description="AB hydrolase-1" evidence="1">
    <location>
        <begin position="83"/>
        <end position="208"/>
    </location>
</feature>
<dbReference type="PANTHER" id="PTHR43358">
    <property type="entry name" value="ALPHA/BETA-HYDROLASE"/>
    <property type="match status" value="1"/>
</dbReference>
<name>A0ABN5ACT2_9BACI</name>
<organism evidence="2 3">
    <name type="scientific">Bacillus sonorensis</name>
    <dbReference type="NCBI Taxonomy" id="119858"/>
    <lineage>
        <taxon>Bacteria</taxon>
        <taxon>Bacillati</taxon>
        <taxon>Bacillota</taxon>
        <taxon>Bacilli</taxon>
        <taxon>Bacillales</taxon>
        <taxon>Bacillaceae</taxon>
        <taxon>Bacillus</taxon>
    </lineage>
</organism>
<dbReference type="InterPro" id="IPR000073">
    <property type="entry name" value="AB_hydrolase_1"/>
</dbReference>
<sequence>MFIWLAVLGAVAALLVLALGLYFTNQIMYIKKRTDQFIIERETADGHYAEEEFEALPKEEITLTSAFGYDIKGYYVHPHRTKNTVIICHGVTMNLLNSVKYMNLFLELGWNAVIYDHRRHGMSGGKTTSYGYYEKEDLKTVVDWLRERNGEQALIGIHGESMGAVTTLLYAGMADARADFYVADCPFATFEDQLLYRLKEDFRLPGTFILPLADLFLKWRDGYRIGDVSPLAVIDQVKQPVLFIHSKDDDYIPVQSSEMLYEKKTGNKQLYIAKKGAHAMSYTHNRDSYKKAVQDFLRDITANMHKKSEQA</sequence>
<evidence type="ECO:0000313" key="2">
    <source>
        <dbReference type="EMBL" id="ASB88601.1"/>
    </source>
</evidence>
<gene>
    <name evidence="2" type="ORF">S101395_02093</name>
</gene>
<dbReference type="SUPFAM" id="SSF53474">
    <property type="entry name" value="alpha/beta-Hydrolases"/>
    <property type="match status" value="1"/>
</dbReference>
<proteinExistence type="predicted"/>
<accession>A0ABN5ACT2</accession>
<keyword evidence="3" id="KW-1185">Reference proteome</keyword>
<dbReference type="Proteomes" id="UP000196877">
    <property type="component" value="Chromosome"/>
</dbReference>
<evidence type="ECO:0000313" key="3">
    <source>
        <dbReference type="Proteomes" id="UP000196877"/>
    </source>
</evidence>
<protein>
    <recommendedName>
        <fullName evidence="1">AB hydrolase-1 domain-containing protein</fullName>
    </recommendedName>
</protein>
<dbReference type="Pfam" id="PF00561">
    <property type="entry name" value="Abhydrolase_1"/>
    <property type="match status" value="1"/>
</dbReference>
<dbReference type="PANTHER" id="PTHR43358:SF5">
    <property type="entry name" value="EXPORTED PROTEIN"/>
    <property type="match status" value="1"/>
</dbReference>
<dbReference type="InterPro" id="IPR029058">
    <property type="entry name" value="AB_hydrolase_fold"/>
</dbReference>
<dbReference type="EMBL" id="CP021920">
    <property type="protein sequence ID" value="ASB88601.1"/>
    <property type="molecule type" value="Genomic_DNA"/>
</dbReference>
<reference evidence="2 3" key="1">
    <citation type="submission" date="2017-06" db="EMBL/GenBank/DDBJ databases">
        <title>Genome sequence of Bacillus sonorensis strain SRCM101395.</title>
        <authorList>
            <person name="Cho S.H."/>
        </authorList>
    </citation>
    <scope>NUCLEOTIDE SEQUENCE [LARGE SCALE GENOMIC DNA]</scope>
    <source>
        <strain evidence="2 3">SRCM101395</strain>
    </source>
</reference>
<dbReference type="GeneID" id="92853959"/>
<dbReference type="RefSeq" id="WP_006636509.1">
    <property type="nucleotide sequence ID" value="NZ_BORD01000005.1"/>
</dbReference>